<evidence type="ECO:0000256" key="1">
    <source>
        <dbReference type="ARBA" id="ARBA00001933"/>
    </source>
</evidence>
<dbReference type="InterPro" id="IPR015421">
    <property type="entry name" value="PyrdxlP-dep_Trfase_major"/>
</dbReference>
<keyword evidence="4 7" id="KW-0456">Lyase</keyword>
<dbReference type="Pfam" id="PF01212">
    <property type="entry name" value="Beta_elim_lyase"/>
    <property type="match status" value="1"/>
</dbReference>
<dbReference type="RefSeq" id="XP_040774845.1">
    <property type="nucleotide sequence ID" value="XM_040923632.1"/>
</dbReference>
<dbReference type="GeneID" id="63840761"/>
<dbReference type="OrthoDB" id="10261951at2759"/>
<dbReference type="SUPFAM" id="SSF53383">
    <property type="entry name" value="PLP-dependent transferases"/>
    <property type="match status" value="1"/>
</dbReference>
<dbReference type="PIRSF" id="PIRSF017617">
    <property type="entry name" value="Thr_aldolase"/>
    <property type="match status" value="1"/>
</dbReference>
<dbReference type="GO" id="GO:0005829">
    <property type="term" value="C:cytosol"/>
    <property type="evidence" value="ECO:0007669"/>
    <property type="project" value="TreeGrafter"/>
</dbReference>
<accession>A0A9P4XYX7</accession>
<dbReference type="Proteomes" id="UP000803844">
    <property type="component" value="Unassembled WGS sequence"/>
</dbReference>
<dbReference type="PANTHER" id="PTHR48097">
    <property type="entry name" value="L-THREONINE ALDOLASE-RELATED"/>
    <property type="match status" value="1"/>
</dbReference>
<evidence type="ECO:0000313" key="7">
    <source>
        <dbReference type="EMBL" id="KAF3763884.1"/>
    </source>
</evidence>
<feature type="domain" description="Aromatic amino acid beta-eliminating lyase/threonine aldolase" evidence="6">
    <location>
        <begin position="23"/>
        <end position="269"/>
    </location>
</feature>
<comment type="similarity">
    <text evidence="2">Belongs to the threonine aldolase family.</text>
</comment>
<organism evidence="7 8">
    <name type="scientific">Cryphonectria parasitica (strain ATCC 38755 / EP155)</name>
    <dbReference type="NCBI Taxonomy" id="660469"/>
    <lineage>
        <taxon>Eukaryota</taxon>
        <taxon>Fungi</taxon>
        <taxon>Dikarya</taxon>
        <taxon>Ascomycota</taxon>
        <taxon>Pezizomycotina</taxon>
        <taxon>Sordariomycetes</taxon>
        <taxon>Sordariomycetidae</taxon>
        <taxon>Diaporthales</taxon>
        <taxon>Cryphonectriaceae</taxon>
        <taxon>Cryphonectria-Endothia species complex</taxon>
        <taxon>Cryphonectria</taxon>
    </lineage>
</organism>
<feature type="non-terminal residue" evidence="7">
    <location>
        <position position="298"/>
    </location>
</feature>
<dbReference type="GO" id="GO:0006567">
    <property type="term" value="P:L-threonine catabolic process"/>
    <property type="evidence" value="ECO:0007669"/>
    <property type="project" value="TreeGrafter"/>
</dbReference>
<evidence type="ECO:0000256" key="2">
    <source>
        <dbReference type="ARBA" id="ARBA00006966"/>
    </source>
</evidence>
<protein>
    <submittedName>
        <fullName evidence="7">Aromatic amino acid beta-eliminating lyase/threonine aldolase</fullName>
    </submittedName>
</protein>
<evidence type="ECO:0000256" key="5">
    <source>
        <dbReference type="PIRSR" id="PIRSR017617-1"/>
    </source>
</evidence>
<dbReference type="FunFam" id="3.40.640.10:FF:000030">
    <property type="entry name" value="Low-specificity L-threonine aldolase"/>
    <property type="match status" value="1"/>
</dbReference>
<evidence type="ECO:0000313" key="8">
    <source>
        <dbReference type="Proteomes" id="UP000803844"/>
    </source>
</evidence>
<feature type="modified residue" description="N6-(pyridoxal phosphate)lysine" evidence="5">
    <location>
        <position position="220"/>
    </location>
</feature>
<name>A0A9P4XYX7_CRYP1</name>
<dbReference type="GO" id="GO:0008732">
    <property type="term" value="F:L-allo-threonine aldolase activity"/>
    <property type="evidence" value="ECO:0007669"/>
    <property type="project" value="TreeGrafter"/>
</dbReference>
<dbReference type="InterPro" id="IPR023603">
    <property type="entry name" value="Low_specificity_L-TA-like"/>
</dbReference>
<evidence type="ECO:0000256" key="4">
    <source>
        <dbReference type="ARBA" id="ARBA00023239"/>
    </source>
</evidence>
<dbReference type="AlphaFoldDB" id="A0A9P4XYX7"/>
<dbReference type="InterPro" id="IPR001597">
    <property type="entry name" value="ArAA_b-elim_lyase/Thr_aldolase"/>
</dbReference>
<evidence type="ECO:0000256" key="3">
    <source>
        <dbReference type="ARBA" id="ARBA00022898"/>
    </source>
</evidence>
<comment type="cofactor">
    <cofactor evidence="1">
        <name>pyridoxal 5'-phosphate</name>
        <dbReference type="ChEBI" id="CHEBI:597326"/>
    </cofactor>
</comment>
<keyword evidence="3" id="KW-0663">Pyridoxal phosphate</keyword>
<comment type="caution">
    <text evidence="7">The sequence shown here is derived from an EMBL/GenBank/DDBJ whole genome shotgun (WGS) entry which is preliminary data.</text>
</comment>
<gene>
    <name evidence="7" type="ORF">M406DRAFT_357279</name>
</gene>
<keyword evidence="8" id="KW-1185">Reference proteome</keyword>
<evidence type="ECO:0000259" key="6">
    <source>
        <dbReference type="Pfam" id="PF01212"/>
    </source>
</evidence>
<dbReference type="EMBL" id="MU032349">
    <property type="protein sequence ID" value="KAF3763884.1"/>
    <property type="molecule type" value="Genomic_DNA"/>
</dbReference>
<reference evidence="7" key="1">
    <citation type="journal article" date="2020" name="Phytopathology">
        <title>Genome sequence of the chestnut blight fungus Cryphonectria parasitica EP155: A fundamental resource for an archetypical invasive plant pathogen.</title>
        <authorList>
            <person name="Crouch J.A."/>
            <person name="Dawe A."/>
            <person name="Aerts A."/>
            <person name="Barry K."/>
            <person name="Churchill A.C.L."/>
            <person name="Grimwood J."/>
            <person name="Hillman B."/>
            <person name="Milgroom M.G."/>
            <person name="Pangilinan J."/>
            <person name="Smith M."/>
            <person name="Salamov A."/>
            <person name="Schmutz J."/>
            <person name="Yadav J."/>
            <person name="Grigoriev I.V."/>
            <person name="Nuss D."/>
        </authorList>
    </citation>
    <scope>NUCLEOTIDE SEQUENCE</scope>
    <source>
        <strain evidence="7">EP155</strain>
    </source>
</reference>
<dbReference type="InterPro" id="IPR015424">
    <property type="entry name" value="PyrdxlP-dep_Trfase"/>
</dbReference>
<proteinExistence type="inferred from homology"/>
<sequence>MATHNDASTEYWGQPELTGAAFDFRSDVITTPSLGMFDAIRRATLNDDVYGEDRTTSAFEEEMATICGKEAGAFVISGTMANQLSLRTLLKEAPPYSILTDAQSHIIHWEAGGAAFINGAMIQPIRPLNGRHLTVEDAKKHAVLAYDVHKTPTRVVSLENTTAGTVIPLEELRRLKAWAEKNQIGVHMDGARLFEAVAAGGGSLREFAQCADLVTLDFSKNLGAPMGAMVLGSREDIRKLKRTRKGLGGGMRQAGVLVAAARQAVVENFGLGEFDTVGALARSHDIAKLIGDIWTQRG</sequence>
<dbReference type="Gene3D" id="3.40.640.10">
    <property type="entry name" value="Type I PLP-dependent aspartate aminotransferase-like (Major domain)"/>
    <property type="match status" value="1"/>
</dbReference>
<dbReference type="PANTHER" id="PTHR48097:SF9">
    <property type="entry name" value="L-THREONINE ALDOLASE"/>
    <property type="match status" value="1"/>
</dbReference>
<dbReference type="GO" id="GO:0006545">
    <property type="term" value="P:glycine biosynthetic process"/>
    <property type="evidence" value="ECO:0007669"/>
    <property type="project" value="TreeGrafter"/>
</dbReference>